<keyword evidence="10" id="KW-0274">FAD</keyword>
<evidence type="ECO:0000256" key="13">
    <source>
        <dbReference type="ARBA" id="ARBA00023014"/>
    </source>
</evidence>
<dbReference type="InterPro" id="IPR016208">
    <property type="entry name" value="Ald_Oxase/xanthine_DH-like"/>
</dbReference>
<keyword evidence="11" id="KW-0560">Oxidoreductase</keyword>
<dbReference type="SUPFAM" id="SSF56003">
    <property type="entry name" value="Molybdenum cofactor-binding domain"/>
    <property type="match status" value="2"/>
</dbReference>
<dbReference type="FunFam" id="3.30.365.10:FF:000001">
    <property type="entry name" value="Xanthine dehydrogenase oxidase"/>
    <property type="match status" value="2"/>
</dbReference>
<dbReference type="SMART" id="SM01008">
    <property type="entry name" value="Ald_Xan_dh_C"/>
    <property type="match status" value="2"/>
</dbReference>
<dbReference type="InterPro" id="IPR016166">
    <property type="entry name" value="FAD-bd_PCMH"/>
</dbReference>
<keyword evidence="14" id="KW-0576">Peroxisome</keyword>
<dbReference type="Pfam" id="PF01315">
    <property type="entry name" value="Ald_Xan_dh_C"/>
    <property type="match status" value="2"/>
</dbReference>
<evidence type="ECO:0000256" key="5">
    <source>
        <dbReference type="ARBA" id="ARBA00011738"/>
    </source>
</evidence>
<evidence type="ECO:0000256" key="12">
    <source>
        <dbReference type="ARBA" id="ARBA00023004"/>
    </source>
</evidence>
<accession>A0A151IAC1</accession>
<evidence type="ECO:0000256" key="8">
    <source>
        <dbReference type="ARBA" id="ARBA00022714"/>
    </source>
</evidence>
<dbReference type="InterPro" id="IPR036318">
    <property type="entry name" value="FAD-bd_PCMH-like_sf"/>
</dbReference>
<dbReference type="GO" id="GO:0051537">
    <property type="term" value="F:2 iron, 2 sulfur cluster binding"/>
    <property type="evidence" value="ECO:0007669"/>
    <property type="project" value="UniProtKB-KW"/>
</dbReference>
<proteinExistence type="inferred from homology"/>
<dbReference type="InterPro" id="IPR002888">
    <property type="entry name" value="2Fe-2S-bd"/>
</dbReference>
<keyword evidence="18" id="KW-1185">Reference proteome</keyword>
<sequence length="2480" mass="277208">MCYEGGCGACIVSVRSKGKIIAVNSCLVPVLICDGWYIETTEGIGNNRDGYHTVQSALARKNGSQCGYCSPGMVMNMYSLGRGTLNFSMKQVENSIGSNLCRCTGYRAILDAFKGFATDAPLSLMKDIYDIEDSYQIKSCRKFGMPCTQSCYDKPSDDNTMLSIKLGDAYFYKVSTVETLFELLKNNPQATYILNGGNTAHGVYRSNKKDMYIDINNIPDMSNITKTDSTLVLGGNVTLTIALQTFQKYSTESGFKYLSQLADHIEMIANVPVRNIGTIAGNLMLKYEHKEFPSDLFLILQTVGAHVHILETPSQKQSLYLWEFLELDMHHKIIYSVVLPKLTDQYIYRSYKIMPRAQNARAHVNAGFLFKLDTNGKVLEQPNIIFGGINKNFTHASVTEKFLTSKIIFSSSLLKQALDYLYADVQPDHVLPDYSPEFRRTLAVGLFYKCVVSIKPEAVYPFYYSGGTLLQRSLSSGRQFYNTNANVWPVTKPMPKLESIAQISGKAQYCDDLPPFHREVFCAFVVTNVASGYIYKIDANQVLQMKGVVAFFSACDVPGKNLCISAANEMMSLSEDELLFAEKDVLYAGQPVGVIVAETHNLANKAAKLVQITYKESLKTKPIISIEDAINAHDETRIRQSVNIPAKRKGKNVQKTLKGFFRCGSQYHYSLETQSCVCVPEEDGMEVYPSSQWMDLIQVSIADCLNVPNSSINVRVRQLGGSHGSKISRNAQISCACALVCYKLNRPARFIMTMESNMLSIGKRCSTQQEYEIEINNDGVIQYFKSKHWSNCGSNLNEPQAAVVASFMQNSCYLTDTWTFDGFDVRTDLPSNTFCRASGSTEGLAMIENVMEHIAKVTDKDPITVRLANMNKVDKFILEPMIVDLSEKTDYQFNKNSIKTFNRSNRWKKKGIAMVPMKYLVTIEGQFNAMVSVCARDGSVCVTHSGIEIDQGINTKIAQLTAHTLGIKIELISVKPSSNSAAPNKSTTGHNITIDTCGYATIQACTQIVKRLEPIKKKMKNPKWEDIVFKAYQEGINLCERYVLVSGLTEDTLKPYPIYGVTIAEVEIDVLTGQHVVRRVDLMIDAGESLNPEIDVGQVEGAFVMGMGYWISEDLVYDTETGLLINNRSWNYMPPGAMDIPEDFRVYLRKSSTGSKTIDEPPLCMSYVIPIAIRKALNSARRDSGNKDLWYQLVFDQSIPVDTSLLVFIREYAKLRGTKAMCHEGDCGVCIVNVTFKNKSIAVNSCLVPVLICDKWDIYTIEGIGNKYDGYHTVQAVLAKKNGSLCGYCSPGMVMNMYSLGIGTSNLSEEQIENSFAGNLCRCTGYRAILDAFKGFAIDAPPSLVKDIHDIEESYQIKPCRKFGIPCTQSCYNKPSDGTTMLSIKLEDVSFYKVSTVETLFTLLNNNPQATYILNGGNTAHGVYRSSKKDMYIDINDIPDFHQISKSDFGIAIGGGLSLTTALRTIQKYSNDTGFKYLSQLAEQIEMIANIPVRNIGTIAGNLMIKYEHNEFPSDLFLILETVGAEVHILESPSKKQRFNLWEFLKLDMHHKIISHIFLLSHRDNDYVCRFYKVMPRAQNARAHVNAGFFFKIDIDGRVYDWPNIIFGGIDKDFIHAKCTEQLLLNKSVFDKEVLKSSLQTLHNELLPDNVPPDLSQKFRRVLAEGLFYKFLLNIKPQNVDAFYRSGRTLLKRGLSSGAQEYDTNMNLWPVNKPMPKLEALEQTSGEAQYCSDLGPYPGEVFCAFAVAEINKGQIDIIDANQVLQMKGIVAFFTARDIPGMNLCISAASKLTSLPENEILFAETDVLYAGQPVGVIVAETHKLANEAAKLVEITYKKPPKTKPIITIGDAINTQDATRFKLSAHIPAKKKGTDIRRVIKGNFKLGNQYHYTLETQSCVCIPVEYGTVEMDVYPSSQWMDLIQVSIANCLNVRNNSINVHVRRLGGSYGSKISRNAQISCSCALVCHILNRPARFVMTIESNMQSIGKRCSTLHEYEIGVNNNGIIQYVESQYWSNTGSSFNESQAAMVASYMKSSCYSTDTWSFNGFDVRTDLPSNTFCQASGSTEGVAMFEDIMEQIAKFIDKDSIEIKIANMNEVDQSILKPMITDLMKKIDYKKTEININLFNSNNRWKKKGIAMVPMKCIIENKGRFDAIVSVCAHDGSVCVTHSGIEIDQGINTKIAQVAAHILGIDMEIISVKRSNNLTSPNESTTGHNVTTENCGYATIQACQQILGRLKPIREKMGNPTWKNLVFEAYKEGVNLCAHYMLIIEQPENTKSFSVYGVTSAVVQIDVLTGQHVIRNVDLMLDVGTSLNPEIDIGQVEGAFVMGIGYWTSEDLIYDPDTGILTNNRSWNYKLPGAKDIPENFHVYFRNNVDNANGICGSKRDDGVKKDLYDEVTINCILFCRTFSDLDDPRMKTAEQEFAAAAAVTRAHCKSYNKSAINSCSLDASDWRFNLLLVLPHVHWWNGDKLVRRRTHTY</sequence>
<dbReference type="Gene3D" id="3.30.465.10">
    <property type="match status" value="2"/>
</dbReference>
<comment type="subunit">
    <text evidence="5">Homodimer.</text>
</comment>
<dbReference type="SUPFAM" id="SSF56176">
    <property type="entry name" value="FAD-binding/transporter-associated domain-like"/>
    <property type="match status" value="2"/>
</dbReference>
<dbReference type="SUPFAM" id="SSF55447">
    <property type="entry name" value="CO dehydrogenase flavoprotein C-terminal domain-like"/>
    <property type="match status" value="2"/>
</dbReference>
<dbReference type="InterPro" id="IPR037165">
    <property type="entry name" value="AldOxase/xan_DH_Mopterin-bd_sf"/>
</dbReference>
<comment type="similarity">
    <text evidence="4">Belongs to the xanthine dehydrogenase family.</text>
</comment>
<dbReference type="PROSITE" id="PS51387">
    <property type="entry name" value="FAD_PCMH"/>
    <property type="match status" value="2"/>
</dbReference>
<organism evidence="17 18">
    <name type="scientific">Cyphomyrmex costatus</name>
    <dbReference type="NCBI Taxonomy" id="456900"/>
    <lineage>
        <taxon>Eukaryota</taxon>
        <taxon>Metazoa</taxon>
        <taxon>Ecdysozoa</taxon>
        <taxon>Arthropoda</taxon>
        <taxon>Hexapoda</taxon>
        <taxon>Insecta</taxon>
        <taxon>Pterygota</taxon>
        <taxon>Neoptera</taxon>
        <taxon>Endopterygota</taxon>
        <taxon>Hymenoptera</taxon>
        <taxon>Apocrita</taxon>
        <taxon>Aculeata</taxon>
        <taxon>Formicoidea</taxon>
        <taxon>Formicidae</taxon>
        <taxon>Myrmicinae</taxon>
        <taxon>Cyphomyrmex</taxon>
    </lineage>
</organism>
<dbReference type="GO" id="GO:0071949">
    <property type="term" value="F:FAD binding"/>
    <property type="evidence" value="ECO:0007669"/>
    <property type="project" value="InterPro"/>
</dbReference>
<keyword evidence="13" id="KW-0411">Iron-sulfur</keyword>
<keyword evidence="8" id="KW-0001">2Fe-2S</keyword>
<dbReference type="InterPro" id="IPR036010">
    <property type="entry name" value="2Fe-2S_ferredoxin-like_sf"/>
</dbReference>
<dbReference type="GO" id="GO:0005777">
    <property type="term" value="C:peroxisome"/>
    <property type="evidence" value="ECO:0007669"/>
    <property type="project" value="UniProtKB-SubCell"/>
</dbReference>
<dbReference type="SUPFAM" id="SSF54665">
    <property type="entry name" value="CO dehydrogenase molybdoprotein N-domain-like"/>
    <property type="match status" value="2"/>
</dbReference>
<dbReference type="Gene3D" id="3.10.20.30">
    <property type="match status" value="2"/>
</dbReference>
<dbReference type="Gene3D" id="3.30.365.10">
    <property type="entry name" value="Aldehyde oxidase/xanthine dehydrogenase, molybdopterin binding domain"/>
    <property type="match status" value="8"/>
</dbReference>
<evidence type="ECO:0000256" key="11">
    <source>
        <dbReference type="ARBA" id="ARBA00023002"/>
    </source>
</evidence>
<evidence type="ECO:0000313" key="18">
    <source>
        <dbReference type="Proteomes" id="UP000078542"/>
    </source>
</evidence>
<evidence type="ECO:0000256" key="9">
    <source>
        <dbReference type="ARBA" id="ARBA00022723"/>
    </source>
</evidence>
<dbReference type="Gene3D" id="3.90.1170.50">
    <property type="entry name" value="Aldehyde oxidase/xanthine dehydrogenase, a/b hammerhead"/>
    <property type="match status" value="2"/>
</dbReference>
<comment type="cofactor">
    <cofactor evidence="1">
        <name>Mo-molybdopterin</name>
        <dbReference type="ChEBI" id="CHEBI:71302"/>
    </cofactor>
</comment>
<dbReference type="FunFam" id="3.30.390.50:FF:000003">
    <property type="entry name" value="Aldehyde oxidase1"/>
    <property type="match status" value="2"/>
</dbReference>
<evidence type="ECO:0000313" key="17">
    <source>
        <dbReference type="EMBL" id="KYM96231.1"/>
    </source>
</evidence>
<evidence type="ECO:0000256" key="7">
    <source>
        <dbReference type="ARBA" id="ARBA00022630"/>
    </source>
</evidence>
<evidence type="ECO:0000256" key="6">
    <source>
        <dbReference type="ARBA" id="ARBA00022505"/>
    </source>
</evidence>
<dbReference type="PROSITE" id="PS00197">
    <property type="entry name" value="2FE2S_FER_1"/>
    <property type="match status" value="2"/>
</dbReference>
<dbReference type="InterPro" id="IPR046867">
    <property type="entry name" value="AldOxase/xan_DH_MoCoBD2"/>
</dbReference>
<dbReference type="SMART" id="SM01092">
    <property type="entry name" value="CO_deh_flav_C"/>
    <property type="match status" value="2"/>
</dbReference>
<dbReference type="FunFam" id="3.30.365.10:FF:000002">
    <property type="entry name" value="Xanthine dehydrogenase oxidase"/>
    <property type="match status" value="2"/>
</dbReference>
<dbReference type="FunFam" id="3.30.465.10:FF:000013">
    <property type="entry name" value="Aldehyde oxidase"/>
    <property type="match status" value="2"/>
</dbReference>
<dbReference type="PANTHER" id="PTHR11908:SF132">
    <property type="entry name" value="ALDEHYDE OXIDASE 1-RELATED"/>
    <property type="match status" value="1"/>
</dbReference>
<dbReference type="EMBL" id="KQ978227">
    <property type="protein sequence ID" value="KYM96231.1"/>
    <property type="molecule type" value="Genomic_DNA"/>
</dbReference>
<name>A0A151IAC1_9HYME</name>
<gene>
    <name evidence="17" type="ORF">ALC62_13101</name>
</gene>
<dbReference type="InterPro" id="IPR016169">
    <property type="entry name" value="FAD-bd_PCMH_sub2"/>
</dbReference>
<dbReference type="Proteomes" id="UP000078542">
    <property type="component" value="Unassembled WGS sequence"/>
</dbReference>
<dbReference type="InterPro" id="IPR012675">
    <property type="entry name" value="Beta-grasp_dom_sf"/>
</dbReference>
<dbReference type="GO" id="GO:0005506">
    <property type="term" value="F:iron ion binding"/>
    <property type="evidence" value="ECO:0007669"/>
    <property type="project" value="InterPro"/>
</dbReference>
<dbReference type="PANTHER" id="PTHR11908">
    <property type="entry name" value="XANTHINE DEHYDROGENASE"/>
    <property type="match status" value="1"/>
</dbReference>
<dbReference type="Pfam" id="PF00941">
    <property type="entry name" value="FAD_binding_5"/>
    <property type="match status" value="2"/>
</dbReference>
<comment type="subcellular location">
    <subcellularLocation>
        <location evidence="3">Peroxisome</location>
    </subcellularLocation>
</comment>
<dbReference type="Pfam" id="PF20256">
    <property type="entry name" value="MoCoBD_2"/>
    <property type="match status" value="2"/>
</dbReference>
<dbReference type="SUPFAM" id="SSF54292">
    <property type="entry name" value="2Fe-2S ferredoxin-like"/>
    <property type="match status" value="2"/>
</dbReference>
<protein>
    <submittedName>
        <fullName evidence="17">Xanthine dehydrogenase</fullName>
    </submittedName>
</protein>
<dbReference type="InterPro" id="IPR036856">
    <property type="entry name" value="Ald_Oxase/Xan_DH_a/b_sf"/>
</dbReference>
<evidence type="ECO:0000256" key="1">
    <source>
        <dbReference type="ARBA" id="ARBA00001924"/>
    </source>
</evidence>
<dbReference type="InterPro" id="IPR036884">
    <property type="entry name" value="2Fe-2S-bd_dom_sf"/>
</dbReference>
<keyword evidence="12" id="KW-0408">Iron</keyword>
<keyword evidence="9" id="KW-0479">Metal-binding</keyword>
<dbReference type="SUPFAM" id="SSF47741">
    <property type="entry name" value="CO dehydrogenase ISP C-domain like"/>
    <property type="match status" value="2"/>
</dbReference>
<dbReference type="InterPro" id="IPR008274">
    <property type="entry name" value="AldOxase/xan_DH_MoCoBD1"/>
</dbReference>
<evidence type="ECO:0000256" key="10">
    <source>
        <dbReference type="ARBA" id="ARBA00022827"/>
    </source>
</evidence>
<comment type="cofactor">
    <cofactor evidence="15">
        <name>[2Fe-2S] cluster</name>
        <dbReference type="ChEBI" id="CHEBI:190135"/>
    </cofactor>
</comment>
<feature type="domain" description="FAD-binding PCMH-type" evidence="16">
    <location>
        <begin position="1384"/>
        <end position="1564"/>
    </location>
</feature>
<feature type="domain" description="FAD-binding PCMH-type" evidence="16">
    <location>
        <begin position="164"/>
        <end position="344"/>
    </location>
</feature>
<dbReference type="InterPro" id="IPR005107">
    <property type="entry name" value="CO_DH_flav_C"/>
</dbReference>
<dbReference type="InterPro" id="IPR006058">
    <property type="entry name" value="2Fe2S_fd_BS"/>
</dbReference>
<reference evidence="17 18" key="1">
    <citation type="submission" date="2016-03" db="EMBL/GenBank/DDBJ databases">
        <title>Cyphomyrmex costatus WGS genome.</title>
        <authorList>
            <person name="Nygaard S."/>
            <person name="Hu H."/>
            <person name="Boomsma J."/>
            <person name="Zhang G."/>
        </authorList>
    </citation>
    <scope>NUCLEOTIDE SEQUENCE [LARGE SCALE GENOMIC DNA]</scope>
    <source>
        <strain evidence="17">MS0001</strain>
        <tissue evidence="17">Whole body</tissue>
    </source>
</reference>
<evidence type="ECO:0000259" key="16">
    <source>
        <dbReference type="PROSITE" id="PS51387"/>
    </source>
</evidence>
<dbReference type="STRING" id="456900.A0A151IAC1"/>
<comment type="cofactor">
    <cofactor evidence="2">
        <name>FAD</name>
        <dbReference type="ChEBI" id="CHEBI:57692"/>
    </cofactor>
</comment>
<evidence type="ECO:0000256" key="4">
    <source>
        <dbReference type="ARBA" id="ARBA00006849"/>
    </source>
</evidence>
<dbReference type="GO" id="GO:0016491">
    <property type="term" value="F:oxidoreductase activity"/>
    <property type="evidence" value="ECO:0007669"/>
    <property type="project" value="UniProtKB-KW"/>
</dbReference>
<dbReference type="Pfam" id="PF03450">
    <property type="entry name" value="CO_deh_flav_C"/>
    <property type="match status" value="2"/>
</dbReference>
<evidence type="ECO:0000256" key="2">
    <source>
        <dbReference type="ARBA" id="ARBA00001974"/>
    </source>
</evidence>
<dbReference type="Gene3D" id="1.10.150.120">
    <property type="entry name" value="[2Fe-2S]-binding domain"/>
    <property type="match status" value="2"/>
</dbReference>
<dbReference type="InterPro" id="IPR002346">
    <property type="entry name" value="Mopterin_DH_FAD-bd"/>
</dbReference>
<dbReference type="Gene3D" id="3.30.390.50">
    <property type="entry name" value="CO dehydrogenase flavoprotein, C-terminal domain"/>
    <property type="match status" value="2"/>
</dbReference>
<dbReference type="Pfam" id="PF02738">
    <property type="entry name" value="MoCoBD_1"/>
    <property type="match status" value="2"/>
</dbReference>
<dbReference type="InterPro" id="IPR000674">
    <property type="entry name" value="Ald_Oxase/Xan_DH_a/b"/>
</dbReference>
<evidence type="ECO:0000256" key="15">
    <source>
        <dbReference type="ARBA" id="ARBA00034078"/>
    </source>
</evidence>
<dbReference type="Pfam" id="PF01799">
    <property type="entry name" value="Fer2_2"/>
    <property type="match status" value="2"/>
</dbReference>
<evidence type="ECO:0000256" key="14">
    <source>
        <dbReference type="ARBA" id="ARBA00023140"/>
    </source>
</evidence>
<dbReference type="InterPro" id="IPR036683">
    <property type="entry name" value="CO_DH_flav_C_dom_sf"/>
</dbReference>
<keyword evidence="7" id="KW-0285">Flavoprotein</keyword>
<evidence type="ECO:0000256" key="3">
    <source>
        <dbReference type="ARBA" id="ARBA00004275"/>
    </source>
</evidence>
<keyword evidence="6" id="KW-0500">Molybdenum</keyword>